<dbReference type="Proteomes" id="UP000095280">
    <property type="component" value="Unplaced"/>
</dbReference>
<evidence type="ECO:0000256" key="1">
    <source>
        <dbReference type="SAM" id="MobiDB-lite"/>
    </source>
</evidence>
<reference evidence="3" key="1">
    <citation type="submission" date="2016-11" db="UniProtKB">
        <authorList>
            <consortium name="WormBaseParasite"/>
        </authorList>
    </citation>
    <scope>IDENTIFICATION</scope>
</reference>
<keyword evidence="2" id="KW-1185">Reference proteome</keyword>
<sequence length="168" mass="18315">LSNARRSLTWPESRPAPEDAVVPLQFKPRDLRLKSGLFHFEFRLNVLLAVRTPWPSSDVTSSVMTGQESHAMVDAYGNVRPGPDEVGRVLADHIGVGSLGSASATPRTRTSKRCRKLSGSASLDSGLLQPGGREPKRWETLSNSEQLADQISLIADFDQHQDPSVVEG</sequence>
<evidence type="ECO:0000313" key="3">
    <source>
        <dbReference type="WBParaSite" id="maker-unitig_36541-snap-gene-0.2-mRNA-1"/>
    </source>
</evidence>
<name>A0A1I8FKE6_9PLAT</name>
<organism evidence="2 3">
    <name type="scientific">Macrostomum lignano</name>
    <dbReference type="NCBI Taxonomy" id="282301"/>
    <lineage>
        <taxon>Eukaryota</taxon>
        <taxon>Metazoa</taxon>
        <taxon>Spiralia</taxon>
        <taxon>Lophotrochozoa</taxon>
        <taxon>Platyhelminthes</taxon>
        <taxon>Rhabditophora</taxon>
        <taxon>Macrostomorpha</taxon>
        <taxon>Macrostomida</taxon>
        <taxon>Macrostomidae</taxon>
        <taxon>Macrostomum</taxon>
    </lineage>
</organism>
<accession>A0A1I8FKE6</accession>
<dbReference type="AlphaFoldDB" id="A0A1I8FKE6"/>
<protein>
    <submittedName>
        <fullName evidence="3">Arrestin_N domain-containing protein</fullName>
    </submittedName>
</protein>
<proteinExistence type="predicted"/>
<feature type="compositionally biased region" description="Low complexity" evidence="1">
    <location>
        <begin position="117"/>
        <end position="128"/>
    </location>
</feature>
<feature type="region of interest" description="Disordered" evidence="1">
    <location>
        <begin position="100"/>
        <end position="143"/>
    </location>
</feature>
<dbReference type="WBParaSite" id="maker-unitig_36541-snap-gene-0.2-mRNA-1">
    <property type="protein sequence ID" value="maker-unitig_36541-snap-gene-0.2-mRNA-1"/>
    <property type="gene ID" value="maker-unitig_36541-snap-gene-0.2"/>
</dbReference>
<evidence type="ECO:0000313" key="2">
    <source>
        <dbReference type="Proteomes" id="UP000095280"/>
    </source>
</evidence>